<dbReference type="EMBL" id="JANPWB010000002">
    <property type="protein sequence ID" value="KAJ1208831.1"/>
    <property type="molecule type" value="Genomic_DNA"/>
</dbReference>
<comment type="caution">
    <text evidence="2">The sequence shown here is derived from an EMBL/GenBank/DDBJ whole genome shotgun (WGS) entry which is preliminary data.</text>
</comment>
<evidence type="ECO:0000313" key="3">
    <source>
        <dbReference type="Proteomes" id="UP001066276"/>
    </source>
</evidence>
<sequence>MAGSPERGAPDYPGPLKNRKTAELSNLFLNTASTTTNMEEPEAGIVSPTNARPNEALAKGQCGAVQKKIEIKGWPAIYVIPVKRPPPRQLNRVLETTKAYMPLKL</sequence>
<feature type="region of interest" description="Disordered" evidence="1">
    <location>
        <begin position="1"/>
        <end position="20"/>
    </location>
</feature>
<evidence type="ECO:0000313" key="2">
    <source>
        <dbReference type="EMBL" id="KAJ1208831.1"/>
    </source>
</evidence>
<accession>A0AAV7W8D9</accession>
<dbReference type="AlphaFoldDB" id="A0AAV7W8D9"/>
<protein>
    <submittedName>
        <fullName evidence="2">Uncharacterized protein</fullName>
    </submittedName>
</protein>
<dbReference type="Proteomes" id="UP001066276">
    <property type="component" value="Chromosome 1_2"/>
</dbReference>
<organism evidence="2 3">
    <name type="scientific">Pleurodeles waltl</name>
    <name type="common">Iberian ribbed newt</name>
    <dbReference type="NCBI Taxonomy" id="8319"/>
    <lineage>
        <taxon>Eukaryota</taxon>
        <taxon>Metazoa</taxon>
        <taxon>Chordata</taxon>
        <taxon>Craniata</taxon>
        <taxon>Vertebrata</taxon>
        <taxon>Euteleostomi</taxon>
        <taxon>Amphibia</taxon>
        <taxon>Batrachia</taxon>
        <taxon>Caudata</taxon>
        <taxon>Salamandroidea</taxon>
        <taxon>Salamandridae</taxon>
        <taxon>Pleurodelinae</taxon>
        <taxon>Pleurodeles</taxon>
    </lineage>
</organism>
<reference evidence="2" key="1">
    <citation type="journal article" date="2022" name="bioRxiv">
        <title>Sequencing and chromosome-scale assembly of the giantPleurodeles waltlgenome.</title>
        <authorList>
            <person name="Brown T."/>
            <person name="Elewa A."/>
            <person name="Iarovenko S."/>
            <person name="Subramanian E."/>
            <person name="Araus A.J."/>
            <person name="Petzold A."/>
            <person name="Susuki M."/>
            <person name="Suzuki K.-i.T."/>
            <person name="Hayashi T."/>
            <person name="Toyoda A."/>
            <person name="Oliveira C."/>
            <person name="Osipova E."/>
            <person name="Leigh N.D."/>
            <person name="Simon A."/>
            <person name="Yun M.H."/>
        </authorList>
    </citation>
    <scope>NUCLEOTIDE SEQUENCE</scope>
    <source>
        <strain evidence="2">20211129_DDA</strain>
        <tissue evidence="2">Liver</tissue>
    </source>
</reference>
<keyword evidence="3" id="KW-1185">Reference proteome</keyword>
<evidence type="ECO:0000256" key="1">
    <source>
        <dbReference type="SAM" id="MobiDB-lite"/>
    </source>
</evidence>
<gene>
    <name evidence="2" type="ORF">NDU88_004214</name>
</gene>
<name>A0AAV7W8D9_PLEWA</name>
<proteinExistence type="predicted"/>